<keyword evidence="2" id="KW-0175">Coiled coil</keyword>
<feature type="domain" description="Rho-GAP" evidence="5">
    <location>
        <begin position="463"/>
        <end position="629"/>
    </location>
</feature>
<feature type="compositionally biased region" description="Basic and acidic residues" evidence="3">
    <location>
        <begin position="412"/>
        <end position="444"/>
    </location>
</feature>
<feature type="non-terminal residue" evidence="6">
    <location>
        <position position="796"/>
    </location>
</feature>
<organism evidence="6 7">
    <name type="scientific">Linnemannia exigua</name>
    <dbReference type="NCBI Taxonomy" id="604196"/>
    <lineage>
        <taxon>Eukaryota</taxon>
        <taxon>Fungi</taxon>
        <taxon>Fungi incertae sedis</taxon>
        <taxon>Mucoromycota</taxon>
        <taxon>Mortierellomycotina</taxon>
        <taxon>Mortierellomycetes</taxon>
        <taxon>Mortierellales</taxon>
        <taxon>Mortierellaceae</taxon>
        <taxon>Linnemannia</taxon>
    </lineage>
</organism>
<feature type="compositionally biased region" description="Basic and acidic residues" evidence="3">
    <location>
        <begin position="353"/>
        <end position="368"/>
    </location>
</feature>
<evidence type="ECO:0000259" key="4">
    <source>
        <dbReference type="PROSITE" id="PS50003"/>
    </source>
</evidence>
<dbReference type="InterPro" id="IPR050729">
    <property type="entry name" value="Rho-GAP"/>
</dbReference>
<dbReference type="PROSITE" id="PS50003">
    <property type="entry name" value="PH_DOMAIN"/>
    <property type="match status" value="1"/>
</dbReference>
<name>A0AAD4D243_9FUNG</name>
<protein>
    <recommendedName>
        <fullName evidence="8">RhoGAP-domain-containing protein</fullName>
    </recommendedName>
</protein>
<feature type="region of interest" description="Disordered" evidence="3">
    <location>
        <begin position="249"/>
        <end position="444"/>
    </location>
</feature>
<feature type="domain" description="PH" evidence="4">
    <location>
        <begin position="92"/>
        <end position="220"/>
    </location>
</feature>
<feature type="region of interest" description="Disordered" evidence="3">
    <location>
        <begin position="1"/>
        <end position="62"/>
    </location>
</feature>
<feature type="region of interest" description="Disordered" evidence="3">
    <location>
        <begin position="633"/>
        <end position="658"/>
    </location>
</feature>
<dbReference type="GO" id="GO:0005737">
    <property type="term" value="C:cytoplasm"/>
    <property type="evidence" value="ECO:0007669"/>
    <property type="project" value="TreeGrafter"/>
</dbReference>
<reference evidence="6" key="1">
    <citation type="journal article" date="2020" name="Fungal Divers.">
        <title>Resolving the Mortierellaceae phylogeny through synthesis of multi-gene phylogenetics and phylogenomics.</title>
        <authorList>
            <person name="Vandepol N."/>
            <person name="Liber J."/>
            <person name="Desiro A."/>
            <person name="Na H."/>
            <person name="Kennedy M."/>
            <person name="Barry K."/>
            <person name="Grigoriev I.V."/>
            <person name="Miller A.N."/>
            <person name="O'Donnell K."/>
            <person name="Stajich J.E."/>
            <person name="Bonito G."/>
        </authorList>
    </citation>
    <scope>NUCLEOTIDE SEQUENCE</scope>
    <source>
        <strain evidence="6">NRRL 28262</strain>
    </source>
</reference>
<proteinExistence type="predicted"/>
<dbReference type="GO" id="GO:0005096">
    <property type="term" value="F:GTPase activator activity"/>
    <property type="evidence" value="ECO:0007669"/>
    <property type="project" value="UniProtKB-KW"/>
</dbReference>
<dbReference type="CDD" id="cd00821">
    <property type="entry name" value="PH"/>
    <property type="match status" value="1"/>
</dbReference>
<dbReference type="InterPro" id="IPR011993">
    <property type="entry name" value="PH-like_dom_sf"/>
</dbReference>
<feature type="compositionally biased region" description="Low complexity" evidence="3">
    <location>
        <begin position="330"/>
        <end position="343"/>
    </location>
</feature>
<evidence type="ECO:0000256" key="1">
    <source>
        <dbReference type="ARBA" id="ARBA00022468"/>
    </source>
</evidence>
<evidence type="ECO:0000313" key="7">
    <source>
        <dbReference type="Proteomes" id="UP001194580"/>
    </source>
</evidence>
<dbReference type="InterPro" id="IPR008936">
    <property type="entry name" value="Rho_GTPase_activation_prot"/>
</dbReference>
<dbReference type="InterPro" id="IPR000198">
    <property type="entry name" value="RhoGAP_dom"/>
</dbReference>
<dbReference type="SUPFAM" id="SSF48350">
    <property type="entry name" value="GTPase activation domain, GAP"/>
    <property type="match status" value="1"/>
</dbReference>
<accession>A0AAD4D243</accession>
<feature type="compositionally biased region" description="Polar residues" evidence="3">
    <location>
        <begin position="15"/>
        <end position="26"/>
    </location>
</feature>
<dbReference type="Pfam" id="PF00169">
    <property type="entry name" value="PH"/>
    <property type="match status" value="1"/>
</dbReference>
<evidence type="ECO:0000259" key="5">
    <source>
        <dbReference type="PROSITE" id="PS50238"/>
    </source>
</evidence>
<dbReference type="SUPFAM" id="SSF50729">
    <property type="entry name" value="PH domain-like"/>
    <property type="match status" value="1"/>
</dbReference>
<evidence type="ECO:0000256" key="3">
    <source>
        <dbReference type="SAM" id="MobiDB-lite"/>
    </source>
</evidence>
<dbReference type="PANTHER" id="PTHR23176">
    <property type="entry name" value="RHO/RAC/CDC GTPASE-ACTIVATING PROTEIN"/>
    <property type="match status" value="1"/>
</dbReference>
<dbReference type="Gene3D" id="2.30.29.30">
    <property type="entry name" value="Pleckstrin-homology domain (PH domain)/Phosphotyrosine-binding domain (PTB)"/>
    <property type="match status" value="1"/>
</dbReference>
<comment type="caution">
    <text evidence="6">The sequence shown here is derived from an EMBL/GenBank/DDBJ whole genome shotgun (WGS) entry which is preliminary data.</text>
</comment>
<dbReference type="CDD" id="cd00159">
    <property type="entry name" value="RhoGAP"/>
    <property type="match status" value="1"/>
</dbReference>
<dbReference type="SMART" id="SM00324">
    <property type="entry name" value="RhoGAP"/>
    <property type="match status" value="1"/>
</dbReference>
<sequence>ETTWDRPTSPEVLRSQFQSPRPSESSDGPFDSSPVLSTPAKLQGAISPTIPRATPKRQSSVDDNMLQSQLLGLSLSEEELHALQLNQLPQENIQRKGSLRVKSQKVSTNATISSWKDYWVVVYKGFLLFYRDDSGAIKSAHSLKASAESLHRLRQATQVKPSGCFDLEKVAVELPTSGQTLTKKKNYFFITPGTSVRLLLQDPSGGDEKAWVKDIGTSLGGRKSEELSGAEDSFALHGLDVIQVLKRQTSGGSESSNLKMNKKIEEKDMKTSKNPLKMEKGRGIRSMVAHGIHVPRRKSAQDERLKLPEGEEAFFESPQGDHQHQHHHQQQQQQHQQQQQQQQRHSNTSRSFADPKRKSNRDSPKDQEVGSTEGGVGEAHLDAGSPGSGSHGSHGSHQGAKAKLTNMSRNFFSKDKDKEKEKEKEKEKDKLKDKPKDKIKDKYKDKDVRKESAVFKSPQVFGGSLTVESGRTVPRVVELCVKAIEARGFATAGIYRVSGHMASIQNLKRAFNDGLDVAKLIEKEPDVNTIAALLKLYFRELREPLMLFDFYPSFIAAAEPNFSTLQYLMLHLSRVQDQYLTTKMDSANLAICFAPNLLRQEVDDLTSIINTGKQSSIIDTLIEQQEWVFDPYPEEEEEEEEGEEVEGGSGDGMEEEDERLIPGVGDVKEYEMVDGEVEVRSRDIETWDDKKRRGGHLGEEEVAVEEAHMQLQQQILQEQQEEIIRQREQEYRQDEQQYFVVDNDPHRYQESVPAASTTATVGHVVASAESSSALPLAYVEKREEKSTLTSGSKHPF</sequence>
<feature type="compositionally biased region" description="Polar residues" evidence="3">
    <location>
        <begin position="249"/>
        <end position="259"/>
    </location>
</feature>
<dbReference type="AlphaFoldDB" id="A0AAD4D243"/>
<dbReference type="InterPro" id="IPR001849">
    <property type="entry name" value="PH_domain"/>
</dbReference>
<dbReference type="SMART" id="SM00233">
    <property type="entry name" value="PH"/>
    <property type="match status" value="1"/>
</dbReference>
<dbReference type="Proteomes" id="UP001194580">
    <property type="component" value="Unassembled WGS sequence"/>
</dbReference>
<gene>
    <name evidence="6" type="ORF">BGZ95_005257</name>
</gene>
<keyword evidence="1" id="KW-0343">GTPase activation</keyword>
<evidence type="ECO:0008006" key="8">
    <source>
        <dbReference type="Google" id="ProtNLM"/>
    </source>
</evidence>
<dbReference type="PANTHER" id="PTHR23176:SF0">
    <property type="entry name" value="RHO GTPASE ACTIVATING PROTEIN AT 19D, ISOFORM D"/>
    <property type="match status" value="1"/>
</dbReference>
<dbReference type="EMBL" id="JAAAIL010002426">
    <property type="protein sequence ID" value="KAG0257376.1"/>
    <property type="molecule type" value="Genomic_DNA"/>
</dbReference>
<evidence type="ECO:0000313" key="6">
    <source>
        <dbReference type="EMBL" id="KAG0257376.1"/>
    </source>
</evidence>
<feature type="compositionally biased region" description="Basic and acidic residues" evidence="3">
    <location>
        <begin position="299"/>
        <end position="309"/>
    </location>
</feature>
<dbReference type="Pfam" id="PF00620">
    <property type="entry name" value="RhoGAP"/>
    <property type="match status" value="1"/>
</dbReference>
<evidence type="ECO:0000256" key="2">
    <source>
        <dbReference type="SAM" id="Coils"/>
    </source>
</evidence>
<feature type="compositionally biased region" description="Basic and acidic residues" evidence="3">
    <location>
        <begin position="262"/>
        <end position="282"/>
    </location>
</feature>
<dbReference type="PROSITE" id="PS50238">
    <property type="entry name" value="RHOGAP"/>
    <property type="match status" value="1"/>
</dbReference>
<feature type="coiled-coil region" evidence="2">
    <location>
        <begin position="709"/>
        <end position="737"/>
    </location>
</feature>
<dbReference type="Gene3D" id="1.10.555.10">
    <property type="entry name" value="Rho GTPase activation protein"/>
    <property type="match status" value="1"/>
</dbReference>
<dbReference type="GO" id="GO:0007165">
    <property type="term" value="P:signal transduction"/>
    <property type="evidence" value="ECO:0007669"/>
    <property type="project" value="InterPro"/>
</dbReference>
<keyword evidence="7" id="KW-1185">Reference proteome</keyword>